<organism evidence="5 6">
    <name type="scientific">Heterodermia speciosa</name>
    <dbReference type="NCBI Taxonomy" id="116794"/>
    <lineage>
        <taxon>Eukaryota</taxon>
        <taxon>Fungi</taxon>
        <taxon>Dikarya</taxon>
        <taxon>Ascomycota</taxon>
        <taxon>Pezizomycotina</taxon>
        <taxon>Lecanoromycetes</taxon>
        <taxon>OSLEUM clade</taxon>
        <taxon>Lecanoromycetidae</taxon>
        <taxon>Caliciales</taxon>
        <taxon>Physciaceae</taxon>
        <taxon>Heterodermia</taxon>
    </lineage>
</organism>
<evidence type="ECO:0000259" key="2">
    <source>
        <dbReference type="Pfam" id="PF11707"/>
    </source>
</evidence>
<gene>
    <name evidence="5" type="ORF">HETSPECPRED_006768</name>
</gene>
<dbReference type="GO" id="GO:0005730">
    <property type="term" value="C:nucleolus"/>
    <property type="evidence" value="ECO:0007669"/>
    <property type="project" value="TreeGrafter"/>
</dbReference>
<dbReference type="Proteomes" id="UP000664521">
    <property type="component" value="Unassembled WGS sequence"/>
</dbReference>
<dbReference type="EMBL" id="CAJPDS010000047">
    <property type="protein sequence ID" value="CAF9928188.1"/>
    <property type="molecule type" value="Genomic_DNA"/>
</dbReference>
<dbReference type="PANTHER" id="PTHR13500:SF0">
    <property type="entry name" value="NUCLEOLAR PRE-RIBOSOMAL-ASSOCIATED PROTEIN 1"/>
    <property type="match status" value="1"/>
</dbReference>
<feature type="compositionally biased region" description="Basic and acidic residues" evidence="1">
    <location>
        <begin position="1"/>
        <end position="13"/>
    </location>
</feature>
<sequence length="1063" mass="120762">MSKREGDREDSPYSKRLKLSNNLQDVSTQTSSPQTSPSEVVSWKDLQRLLAFDQATGPQAHQNIQHLKSFLDLTAYSKDDEVKAAKRSLLHECLSHLPSQNRGLADLIRSWSFADKSNAERLFSAIAAVLALFLKVTSTHIEFRDYGNQLCQALLEEDNFRLFDRAFSAKKLKGHIISPCLRLLTQIVAYDGGAAAKLVWQRRHIAFLRLDIFLAMREEKPDGAKQSSHKPSVRDNALRYLFANLRLQSATAKAGILTLAHGKLARALFHGLGNDSPAIIVELFNVLQKHVITDMGLPRNAKKALFREEALTHIAKLYKYKEDPNVTESSVSVLQTTHTLLLCLCTSPESGLFETSEPSRAYGIDHATGEPNNSAQILRTPDGGTNTLSSTKSGRTLSNFLQGLRPHANLLEKELVLAVFKATPEVIVDYFQKKNYFPFEPKLTATWIGFANFLLSVMLLPIPTQYTQGLGLDSNEARIYANRLVETFFPPPLSQKSLTRCLNQSVDLITFLAVRIMTVAFQKFESLLNLLSVRYKDKGLSSESSRARTVACVVDRFRARCPEVRHVIAGFRRSRNRSSLQREAFSRLLVYYYRLIPQSAMEEKFDISVALCTAFLEYEALSNDILHTWELQNLLSIARFSQDMHWWHKPGNAPLSPFTTLLRLYCGESPLGRDDLSRYLLQQISEKNHILSCNKIPSIDLLSHSLLEAQASIEIYHFLDNCFLQLVQKVVIYSERIASLKTQHSPKFKELQIESIDLLLIAIADQWPFLRRASNSAVVRSISRWLISYLDLLKDAGRNLESLYIIRDEILQSTEDATAQSMFAQALQAPSSKDTLEFFQSNKTWQDKADKLTEDSETASIPRHSEQELSLHLEPPEEDENHQVLIRWAKEITPDSVLEGTIGELTICLCSEHEDIRRQALDALRKIRKSLKESDWIDALQVYMLLGEVIETVEHLASETPFPHFAGVFASRGLLILAEPLHPLYTKMNRFLHKGPQWKVDKLPSYWIDKIILQSPTEDDEYYAEIKWLLDFLIDGLRTANVSRPSQIMAKHVAVRRMLRGES</sequence>
<proteinExistence type="predicted"/>
<evidence type="ECO:0000256" key="1">
    <source>
        <dbReference type="SAM" id="MobiDB-lite"/>
    </source>
</evidence>
<feature type="region of interest" description="Disordered" evidence="1">
    <location>
        <begin position="1"/>
        <end position="39"/>
    </location>
</feature>
<evidence type="ECO:0000313" key="6">
    <source>
        <dbReference type="Proteomes" id="UP000664521"/>
    </source>
</evidence>
<evidence type="ECO:0000259" key="3">
    <source>
        <dbReference type="Pfam" id="PF16201"/>
    </source>
</evidence>
<protein>
    <recommendedName>
        <fullName evidence="7">Nucleolar pre-ribosomal-associated protein 1 N-terminal domain-containing protein</fullName>
    </recommendedName>
</protein>
<dbReference type="InterPro" id="IPR059018">
    <property type="entry name" value="HEAT_URB1"/>
</dbReference>
<feature type="domain" description="URB1 central HEAT repeat" evidence="4">
    <location>
        <begin position="641"/>
        <end position="828"/>
    </location>
</feature>
<evidence type="ECO:0000313" key="5">
    <source>
        <dbReference type="EMBL" id="CAF9928188.1"/>
    </source>
</evidence>
<accession>A0A8H3FP35</accession>
<dbReference type="InterPro" id="IPR032436">
    <property type="entry name" value="URB1_C"/>
</dbReference>
<comment type="caution">
    <text evidence="5">The sequence shown here is derived from an EMBL/GenBank/DDBJ whole genome shotgun (WGS) entry which is preliminary data.</text>
</comment>
<evidence type="ECO:0008006" key="7">
    <source>
        <dbReference type="Google" id="ProtNLM"/>
    </source>
</evidence>
<feature type="domain" description="URB1 N-terminal" evidence="2">
    <location>
        <begin position="104"/>
        <end position="449"/>
    </location>
</feature>
<dbReference type="GO" id="GO:0000466">
    <property type="term" value="P:maturation of 5.8S rRNA from tricistronic rRNA transcript (SSU-rRNA, 5.8S rRNA, LSU-rRNA)"/>
    <property type="evidence" value="ECO:0007669"/>
    <property type="project" value="TreeGrafter"/>
</dbReference>
<dbReference type="AlphaFoldDB" id="A0A8H3FP35"/>
<reference evidence="5" key="1">
    <citation type="submission" date="2021-03" db="EMBL/GenBank/DDBJ databases">
        <authorList>
            <person name="Tagirdzhanova G."/>
        </authorList>
    </citation>
    <scope>NUCLEOTIDE SEQUENCE</scope>
</reference>
<feature type="domain" description="URB1 C-terminal" evidence="3">
    <location>
        <begin position="904"/>
        <end position="1040"/>
    </location>
</feature>
<dbReference type="OrthoDB" id="72892at2759"/>
<feature type="compositionally biased region" description="Low complexity" evidence="1">
    <location>
        <begin position="26"/>
        <end position="39"/>
    </location>
</feature>
<evidence type="ECO:0000259" key="4">
    <source>
        <dbReference type="Pfam" id="PF26140"/>
    </source>
</evidence>
<dbReference type="InterPro" id="IPR039844">
    <property type="entry name" value="URB1"/>
</dbReference>
<dbReference type="GO" id="GO:0000463">
    <property type="term" value="P:maturation of LSU-rRNA from tricistronic rRNA transcript (SSU-rRNA, 5.8S rRNA, LSU-rRNA)"/>
    <property type="evidence" value="ECO:0007669"/>
    <property type="project" value="TreeGrafter"/>
</dbReference>
<name>A0A8H3FP35_9LECA</name>
<dbReference type="Pfam" id="PF16201">
    <property type="entry name" value="NopRA1"/>
    <property type="match status" value="1"/>
</dbReference>
<dbReference type="Pfam" id="PF11707">
    <property type="entry name" value="Npa1"/>
    <property type="match status" value="1"/>
</dbReference>
<dbReference type="PANTHER" id="PTHR13500">
    <property type="entry name" value="NUCLEOLAR PRERIBOSOMAL-ASSOCIATED PROTEIN 1"/>
    <property type="match status" value="1"/>
</dbReference>
<dbReference type="Pfam" id="PF26140">
    <property type="entry name" value="HEAT_URB1"/>
    <property type="match status" value="1"/>
</dbReference>
<keyword evidence="6" id="KW-1185">Reference proteome</keyword>
<dbReference type="InterPro" id="IPR021714">
    <property type="entry name" value="URB1_N"/>
</dbReference>